<dbReference type="SMART" id="SM01332">
    <property type="entry name" value="Cyclin_C"/>
    <property type="match status" value="1"/>
</dbReference>
<comment type="similarity">
    <text evidence="1">Belongs to the cyclin family. Cyclin D subfamily.</text>
</comment>
<dbReference type="InterPro" id="IPR039361">
    <property type="entry name" value="Cyclin"/>
</dbReference>
<dbReference type="SMART" id="SM00385">
    <property type="entry name" value="CYCLIN"/>
    <property type="match status" value="1"/>
</dbReference>
<dbReference type="FunFam" id="1.10.472.10:FF:000034">
    <property type="entry name" value="D2/4-type cyclin"/>
    <property type="match status" value="1"/>
</dbReference>
<dbReference type="CDD" id="cd20543">
    <property type="entry name" value="CYCLIN_AtCycD-like_rpt1"/>
    <property type="match status" value="1"/>
</dbReference>
<gene>
    <name evidence="8" type="ORF">Cni_G06362</name>
</gene>
<keyword evidence="4" id="KW-0131">Cell cycle</keyword>
<keyword evidence="9" id="KW-1185">Reference proteome</keyword>
<evidence type="ECO:0000259" key="6">
    <source>
        <dbReference type="SMART" id="SM00385"/>
    </source>
</evidence>
<sequence>MGVRCKYASSILLCSEDCSSILGLGEEEEEQEFRGEVQKPDLCQSPRERSDFYGRILMDFTVQSDDCFASLIEKEAQNLPRGDYAERLLRGQLDVSLRSDAIDWMRKVHSHYNFGPLTVYLSVNYLDRFLSSYEISHGKAWMIQLLSVACLSLAAKVEETIAYLPMDLQVGEAKYVFEAKSIQRMELLVLRTLNWRLQVATPFSFIDYFLYKFSLGNSPDNLLMSSSVDLILSTIRGIDFLGFKPSEIAAAVALSALNVTQVLDTDNALACCIHVDKERVLRCHEVIQEMTLMKKKAHKQTSPSVSAVSKSPNGILDAACMSSETDGATVGSHAYWHASSPAAKKRKLNR</sequence>
<dbReference type="PANTHER" id="PTHR10177">
    <property type="entry name" value="CYCLINS"/>
    <property type="match status" value="1"/>
</dbReference>
<dbReference type="Pfam" id="PF02984">
    <property type="entry name" value="Cyclin_C"/>
    <property type="match status" value="1"/>
</dbReference>
<dbReference type="InterPro" id="IPR006671">
    <property type="entry name" value="Cyclin_N"/>
</dbReference>
<evidence type="ECO:0000313" key="8">
    <source>
        <dbReference type="EMBL" id="WOK97654.1"/>
    </source>
</evidence>
<keyword evidence="3 5" id="KW-0195">Cyclin</keyword>
<evidence type="ECO:0000259" key="7">
    <source>
        <dbReference type="SMART" id="SM01332"/>
    </source>
</evidence>
<feature type="domain" description="Cyclin C-terminal" evidence="7">
    <location>
        <begin position="200"/>
        <end position="314"/>
    </location>
</feature>
<dbReference type="AlphaFoldDB" id="A0AAQ3JWE3"/>
<dbReference type="FunFam" id="1.10.472.10:FF:000040">
    <property type="entry name" value="D6-type cyclin"/>
    <property type="match status" value="1"/>
</dbReference>
<dbReference type="CDD" id="cd20544">
    <property type="entry name" value="CYCLIN_AtCycD-like_rpt2"/>
    <property type="match status" value="1"/>
</dbReference>
<dbReference type="PROSITE" id="PS00292">
    <property type="entry name" value="CYCLINS"/>
    <property type="match status" value="1"/>
</dbReference>
<name>A0AAQ3JWE3_9LILI</name>
<evidence type="ECO:0000256" key="4">
    <source>
        <dbReference type="ARBA" id="ARBA00023306"/>
    </source>
</evidence>
<keyword evidence="2" id="KW-0132">Cell division</keyword>
<evidence type="ECO:0000256" key="5">
    <source>
        <dbReference type="RuleBase" id="RU000383"/>
    </source>
</evidence>
<evidence type="ECO:0000313" key="9">
    <source>
        <dbReference type="Proteomes" id="UP001327560"/>
    </source>
</evidence>
<dbReference type="InterPro" id="IPR048258">
    <property type="entry name" value="Cyclins_cyclin-box"/>
</dbReference>
<dbReference type="Proteomes" id="UP001327560">
    <property type="component" value="Chromosome 2"/>
</dbReference>
<dbReference type="InterPro" id="IPR013763">
    <property type="entry name" value="Cyclin-like_dom"/>
</dbReference>
<evidence type="ECO:0000256" key="1">
    <source>
        <dbReference type="ARBA" id="ARBA00009065"/>
    </source>
</evidence>
<proteinExistence type="inferred from homology"/>
<dbReference type="Pfam" id="PF00134">
    <property type="entry name" value="Cyclin_N"/>
    <property type="match status" value="1"/>
</dbReference>
<evidence type="ECO:0000256" key="3">
    <source>
        <dbReference type="ARBA" id="ARBA00023127"/>
    </source>
</evidence>
<dbReference type="GO" id="GO:0051301">
    <property type="term" value="P:cell division"/>
    <property type="evidence" value="ECO:0007669"/>
    <property type="project" value="UniProtKB-KW"/>
</dbReference>
<dbReference type="SUPFAM" id="SSF47954">
    <property type="entry name" value="Cyclin-like"/>
    <property type="match status" value="2"/>
</dbReference>
<reference evidence="8 9" key="1">
    <citation type="submission" date="2023-10" db="EMBL/GenBank/DDBJ databases">
        <title>Chromosome-scale genome assembly provides insights into flower coloration mechanisms of Canna indica.</title>
        <authorList>
            <person name="Li C."/>
        </authorList>
    </citation>
    <scope>NUCLEOTIDE SEQUENCE [LARGE SCALE GENOMIC DNA]</scope>
    <source>
        <tissue evidence="8">Flower</tissue>
    </source>
</reference>
<evidence type="ECO:0000256" key="2">
    <source>
        <dbReference type="ARBA" id="ARBA00022618"/>
    </source>
</evidence>
<dbReference type="Gene3D" id="1.10.472.10">
    <property type="entry name" value="Cyclin-like"/>
    <property type="match status" value="2"/>
</dbReference>
<dbReference type="InterPro" id="IPR036915">
    <property type="entry name" value="Cyclin-like_sf"/>
</dbReference>
<protein>
    <submittedName>
        <fullName evidence="8">Cyclin-D4-1-like</fullName>
    </submittedName>
</protein>
<dbReference type="EMBL" id="CP136891">
    <property type="protein sequence ID" value="WOK97654.1"/>
    <property type="molecule type" value="Genomic_DNA"/>
</dbReference>
<organism evidence="8 9">
    <name type="scientific">Canna indica</name>
    <name type="common">Indian-shot</name>
    <dbReference type="NCBI Taxonomy" id="4628"/>
    <lineage>
        <taxon>Eukaryota</taxon>
        <taxon>Viridiplantae</taxon>
        <taxon>Streptophyta</taxon>
        <taxon>Embryophyta</taxon>
        <taxon>Tracheophyta</taxon>
        <taxon>Spermatophyta</taxon>
        <taxon>Magnoliopsida</taxon>
        <taxon>Liliopsida</taxon>
        <taxon>Zingiberales</taxon>
        <taxon>Cannaceae</taxon>
        <taxon>Canna</taxon>
    </lineage>
</organism>
<feature type="domain" description="Cyclin-like" evidence="6">
    <location>
        <begin position="103"/>
        <end position="191"/>
    </location>
</feature>
<accession>A0AAQ3JWE3</accession>
<dbReference type="InterPro" id="IPR004367">
    <property type="entry name" value="Cyclin_C-dom"/>
</dbReference>